<feature type="region of interest" description="Disordered" evidence="1">
    <location>
        <begin position="458"/>
        <end position="493"/>
    </location>
</feature>
<proteinExistence type="predicted"/>
<dbReference type="Proteomes" id="UP000249169">
    <property type="component" value="Unassembled WGS sequence"/>
</dbReference>
<feature type="region of interest" description="Disordered" evidence="1">
    <location>
        <begin position="210"/>
        <end position="234"/>
    </location>
</feature>
<dbReference type="InterPro" id="IPR011989">
    <property type="entry name" value="ARM-like"/>
</dbReference>
<dbReference type="PROSITE" id="PS51257">
    <property type="entry name" value="PROKAR_LIPOPROTEIN"/>
    <property type="match status" value="1"/>
</dbReference>
<dbReference type="InterPro" id="IPR018247">
    <property type="entry name" value="EF_Hand_1_Ca_BS"/>
</dbReference>
<keyword evidence="2" id="KW-0732">Signal</keyword>
<sequence>MKASYLSGLGLAMSLSLGLSACTPWHVKQGFETRDALYTPEGQARMVEIVKQGGPDARSASMYLVNADAEVTAPVMAELIALYASGCMVEEGITEDSEEWVSDATCEPLVSTATKFGRDAVPALTKTNPYAASLGLGALGAQGSGGLTTLVSALGSEFPTVRRASIDALRNIAVPDAKVLLALQSVAESDANPAVQDAAQRAFLSLGAQRETAPDAPPTAERPTPRPVTPASRPDDIALVIGVEDYRSGLPASTGARADAQAFADLAETHLGLSRRNIITLLDDQATSSSLEAYLQEWLPKNARATGRVYVFFAGHGAPDPQTGDSYLVPWDGDPRFINRQGMGIDALTEGLRDLNAAEVIVMLDACFSGSGGRSVLAEGTRPLVPVKDLEVVPRDDQPTRFALLSAAAADEVTGTMQGTDHGLFSYFVLEGLRGQADANTDGHIALGELATFVSERVPDEARRDNRDQTPTAHFEPQSISELRLVDLDSDQD</sequence>
<evidence type="ECO:0000259" key="3">
    <source>
        <dbReference type="Pfam" id="PF00656"/>
    </source>
</evidence>
<dbReference type="PROSITE" id="PS00018">
    <property type="entry name" value="EF_HAND_1"/>
    <property type="match status" value="1"/>
</dbReference>
<feature type="domain" description="Peptidase C14 caspase" evidence="3">
    <location>
        <begin position="237"/>
        <end position="473"/>
    </location>
</feature>
<reference evidence="4 5" key="1">
    <citation type="submission" date="2018-05" db="EMBL/GenBank/DDBJ databases">
        <title>Lujinxingia marina gen. nov. sp. nov., a new facultative anaerobic member of the class Deltaproteobacteria, and proposal of Lujinxingaceae fam. nov.</title>
        <authorList>
            <person name="Li C.-M."/>
        </authorList>
    </citation>
    <scope>NUCLEOTIDE SEQUENCE [LARGE SCALE GENOMIC DNA]</scope>
    <source>
        <strain evidence="4 5">B210</strain>
    </source>
</reference>
<dbReference type="AlphaFoldDB" id="A0A328C7X6"/>
<evidence type="ECO:0000256" key="1">
    <source>
        <dbReference type="SAM" id="MobiDB-lite"/>
    </source>
</evidence>
<gene>
    <name evidence="4" type="ORF">DL240_07625</name>
</gene>
<feature type="compositionally biased region" description="Basic and acidic residues" evidence="1">
    <location>
        <begin position="458"/>
        <end position="468"/>
    </location>
</feature>
<evidence type="ECO:0000313" key="4">
    <source>
        <dbReference type="EMBL" id="RAL22760.1"/>
    </source>
</evidence>
<dbReference type="SUPFAM" id="SSF48371">
    <property type="entry name" value="ARM repeat"/>
    <property type="match status" value="1"/>
</dbReference>
<comment type="caution">
    <text evidence="4">The sequence shown here is derived from an EMBL/GenBank/DDBJ whole genome shotgun (WGS) entry which is preliminary data.</text>
</comment>
<dbReference type="SUPFAM" id="SSF52129">
    <property type="entry name" value="Caspase-like"/>
    <property type="match status" value="1"/>
</dbReference>
<feature type="chain" id="PRO_5016286414" description="Peptidase C14 caspase domain-containing protein" evidence="2">
    <location>
        <begin position="22"/>
        <end position="493"/>
    </location>
</feature>
<dbReference type="EMBL" id="QHKO01000003">
    <property type="protein sequence ID" value="RAL22760.1"/>
    <property type="molecule type" value="Genomic_DNA"/>
</dbReference>
<protein>
    <recommendedName>
        <fullName evidence="3">Peptidase C14 caspase domain-containing protein</fullName>
    </recommendedName>
</protein>
<feature type="signal peptide" evidence="2">
    <location>
        <begin position="1"/>
        <end position="21"/>
    </location>
</feature>
<organism evidence="4 5">
    <name type="scientific">Lujinxingia litoralis</name>
    <dbReference type="NCBI Taxonomy" id="2211119"/>
    <lineage>
        <taxon>Bacteria</taxon>
        <taxon>Deltaproteobacteria</taxon>
        <taxon>Bradymonadales</taxon>
        <taxon>Lujinxingiaceae</taxon>
        <taxon>Lujinxingia</taxon>
    </lineage>
</organism>
<evidence type="ECO:0000313" key="5">
    <source>
        <dbReference type="Proteomes" id="UP000249169"/>
    </source>
</evidence>
<evidence type="ECO:0000256" key="2">
    <source>
        <dbReference type="SAM" id="SignalP"/>
    </source>
</evidence>
<dbReference type="Gene3D" id="3.40.50.1460">
    <property type="match status" value="1"/>
</dbReference>
<dbReference type="GO" id="GO:0006508">
    <property type="term" value="P:proteolysis"/>
    <property type="evidence" value="ECO:0007669"/>
    <property type="project" value="InterPro"/>
</dbReference>
<dbReference type="OrthoDB" id="9759662at2"/>
<dbReference type="InterPro" id="IPR029030">
    <property type="entry name" value="Caspase-like_dom_sf"/>
</dbReference>
<dbReference type="InterPro" id="IPR011600">
    <property type="entry name" value="Pept_C14_caspase"/>
</dbReference>
<keyword evidence="5" id="KW-1185">Reference proteome</keyword>
<name>A0A328C7X6_9DELT</name>
<dbReference type="RefSeq" id="WP_111729288.1">
    <property type="nucleotide sequence ID" value="NZ_QHKO01000003.1"/>
</dbReference>
<dbReference type="Pfam" id="PF00656">
    <property type="entry name" value="Peptidase_C14"/>
    <property type="match status" value="1"/>
</dbReference>
<accession>A0A328C7X6</accession>
<dbReference type="InterPro" id="IPR016024">
    <property type="entry name" value="ARM-type_fold"/>
</dbReference>
<dbReference type="GO" id="GO:0004197">
    <property type="term" value="F:cysteine-type endopeptidase activity"/>
    <property type="evidence" value="ECO:0007669"/>
    <property type="project" value="InterPro"/>
</dbReference>
<dbReference type="Gene3D" id="1.25.10.10">
    <property type="entry name" value="Leucine-rich Repeat Variant"/>
    <property type="match status" value="1"/>
</dbReference>